<evidence type="ECO:0000259" key="1">
    <source>
        <dbReference type="Pfam" id="PF01841"/>
    </source>
</evidence>
<dbReference type="Pfam" id="PF01841">
    <property type="entry name" value="Transglut_core"/>
    <property type="match status" value="1"/>
</dbReference>
<feature type="domain" description="Transglutaminase-like" evidence="1">
    <location>
        <begin position="278"/>
        <end position="350"/>
    </location>
</feature>
<feature type="domain" description="DUF3857" evidence="2">
    <location>
        <begin position="63"/>
        <end position="205"/>
    </location>
</feature>
<comment type="caution">
    <text evidence="3">The sequence shown here is derived from an EMBL/GenBank/DDBJ whole genome shotgun (WGS) entry which is preliminary data.</text>
</comment>
<evidence type="ECO:0000259" key="2">
    <source>
        <dbReference type="Pfam" id="PF12969"/>
    </source>
</evidence>
<sequence>MVLAASPACAAARSTTREVIVADPAPWVLPPPQPATATPPATDAALAAIYSDTQYMAGPDGLQVYNAMRYRIVKPQGLAAGNLTLTWSPDAGRMVLHRLRVFHAGAMRDLTHTATFSVMQREQNLELATLDGRLTAAYQIPGLEVGDEVELATTLTARDPTLSDARGDLYIMPQASATGTFRLRVSWPQGQAMRWQTTPDLAPTPLPGGGKLDGIALELHDPDPPADVPQGAPARYGWRRLVEFTNYASWPDFSRRLFPLYDKAARLAANSPLKAEVARIAAASPDPARRAEAALRLVEEQVRYVYVGMDGANLTPADADTTWQRRYGDCKGKTALLLALLRELDIEAQPLLIQTKGGDGLADRLPNAALFDHVVVRATIAGKPMLLDGTRLGDRSLAMILPPPWRQGLPITAEGAPILSLPTPPPVLPRMVAVLDIDASAGLSARAKVRARHILRGDEALVIRSYLSSLPAVDAERALRKYWEAQENWLVADKVSWEADEAHGAVVLSAQGLGDMDWEDMGDGAHRYYLPGAGFSPPDRLRRRADQDQTLPYATDYPAFRCWATTVRLPAPATAHDWTYYAKPVDRSLGGVAYWRKAGLTGTVMRTVMSRRVLLPEISAAQAAELNRQIPKFDNDMSSVFEQTAVKGVAPANHDAAPFADDTDWLAAKTPCTAP</sequence>
<dbReference type="SUPFAM" id="SSF54001">
    <property type="entry name" value="Cysteine proteinases"/>
    <property type="match status" value="1"/>
</dbReference>
<organism evidence="3 4">
    <name type="scientific">Novosphingobium capsulatum</name>
    <dbReference type="NCBI Taxonomy" id="13688"/>
    <lineage>
        <taxon>Bacteria</taxon>
        <taxon>Pseudomonadati</taxon>
        <taxon>Pseudomonadota</taxon>
        <taxon>Alphaproteobacteria</taxon>
        <taxon>Sphingomonadales</taxon>
        <taxon>Sphingomonadaceae</taxon>
        <taxon>Novosphingobium</taxon>
    </lineage>
</organism>
<dbReference type="Gene3D" id="3.10.620.30">
    <property type="match status" value="1"/>
</dbReference>
<dbReference type="EMBL" id="JAVDRD010000011">
    <property type="protein sequence ID" value="MDR6512674.1"/>
    <property type="molecule type" value="Genomic_DNA"/>
</dbReference>
<dbReference type="Proteomes" id="UP001184150">
    <property type="component" value="Unassembled WGS sequence"/>
</dbReference>
<dbReference type="InterPro" id="IPR038765">
    <property type="entry name" value="Papain-like_cys_pep_sf"/>
</dbReference>
<dbReference type="Gene3D" id="2.60.40.3140">
    <property type="match status" value="1"/>
</dbReference>
<accession>A0ABU1MR25</accession>
<evidence type="ECO:0000313" key="3">
    <source>
        <dbReference type="EMBL" id="MDR6512674.1"/>
    </source>
</evidence>
<keyword evidence="4" id="KW-1185">Reference proteome</keyword>
<evidence type="ECO:0008006" key="5">
    <source>
        <dbReference type="Google" id="ProtNLM"/>
    </source>
</evidence>
<dbReference type="Pfam" id="PF12969">
    <property type="entry name" value="DUF3857"/>
    <property type="match status" value="1"/>
</dbReference>
<gene>
    <name evidence="3" type="ORF">J2792_003559</name>
</gene>
<name>A0ABU1MR25_9SPHN</name>
<evidence type="ECO:0000313" key="4">
    <source>
        <dbReference type="Proteomes" id="UP001184150"/>
    </source>
</evidence>
<dbReference type="RefSeq" id="WP_309806156.1">
    <property type="nucleotide sequence ID" value="NZ_JAVDRD010000011.1"/>
</dbReference>
<dbReference type="InterPro" id="IPR002931">
    <property type="entry name" value="Transglutaminase-like"/>
</dbReference>
<dbReference type="InterPro" id="IPR024618">
    <property type="entry name" value="DUF3857"/>
</dbReference>
<protein>
    <recommendedName>
        <fullName evidence="5">DUF3857 domain-containing protein</fullName>
    </recommendedName>
</protein>
<proteinExistence type="predicted"/>
<reference evidence="3 4" key="1">
    <citation type="submission" date="2023-07" db="EMBL/GenBank/DDBJ databases">
        <title>Sorghum-associated microbial communities from plants grown in Nebraska, USA.</title>
        <authorList>
            <person name="Schachtman D."/>
        </authorList>
    </citation>
    <scope>NUCLEOTIDE SEQUENCE [LARGE SCALE GENOMIC DNA]</scope>
    <source>
        <strain evidence="3 4">DS1027</strain>
    </source>
</reference>